<reference evidence="1 2" key="1">
    <citation type="journal article" date="2009" name="Curr. Microbiol.">
        <title>Molecular cloning and expression of a novel cholinephosphotransferase involved in glycoglycerophospholipid biosynthesis of Mycoplasma fermentans.</title>
        <authorList>
            <person name="Ishida N."/>
            <person name="Irikura D."/>
            <person name="Matsuda K."/>
            <person name="Sato S."/>
            <person name="Asano K."/>
        </authorList>
    </citation>
    <scope>NUCLEOTIDE SEQUENCE [LARGE SCALE GENOMIC DNA]</scope>
    <source>
        <strain evidence="2">ATCC 19989 / NBRC 14854 / NCTC 10117 / PG18</strain>
    </source>
</reference>
<dbReference type="HOGENOM" id="CLU_577234_0_0_14"/>
<evidence type="ECO:0000313" key="2">
    <source>
        <dbReference type="Proteomes" id="UP000006810"/>
    </source>
</evidence>
<dbReference type="PATRIC" id="fig|496833.3.peg.16"/>
<proteinExistence type="predicted"/>
<sequence length="473" mass="54350">MIMLIYSNPKPKTTLQLSPKSFVINDSKKQMNPFLRGFLSFLHVALDIGASFLGSFINTFAPGLGLVIEYGLSTALDLGFNAAINYGNINWQDFGISAGINAIPFVTRGIRYAANTHKTNKFFQIAKNLKKEGQEELSEKITKIAANYSELGVDKAKFIDNKSLLKKELKLFNNDSFLRTLSDNKNIYYFLNKKVQNIQKAFTHLRSMVSLLTSPSYLAKKAVDTVFKHPKAYLNKQLGKFTKLLKNTFKSKPIKKVVKKASNYIWIDHSSWLERMSINKVNNPWDIKAINAVLYFKKNATKSKKNPKGKEPVRLWNKSIDELIKLVCAKSPGRYYLNNIAYGHIVGRFIRKFEMFQAVPIHPIFSNLIGTSLFTFRTINSLIMNFKRQKWVWLEDKNIILNEIVKGVKENVFKGWRAPGFQFISSMARSWATGNVGYQTKAALRWANKKAFTSKTQKTNYWVNHWVKNKYKK</sequence>
<keyword evidence="2" id="KW-1185">Reference proteome</keyword>
<protein>
    <submittedName>
        <fullName evidence="1">Uncharacterized protein</fullName>
    </submittedName>
</protein>
<name>C4XDQ8_MYCFP</name>
<dbReference type="AlphaFoldDB" id="C4XDQ8"/>
<evidence type="ECO:0000313" key="1">
    <source>
        <dbReference type="EMBL" id="BAH69280.1"/>
    </source>
</evidence>
<dbReference type="KEGG" id="mfp:MBIO_0015"/>
<dbReference type="Proteomes" id="UP000006810">
    <property type="component" value="Chromosome"/>
</dbReference>
<dbReference type="EMBL" id="AP009608">
    <property type="protein sequence ID" value="BAH69280.1"/>
    <property type="molecule type" value="Genomic_DNA"/>
</dbReference>
<organism evidence="1 2">
    <name type="scientific">Mycoplasmopsis fermentans (strain ATCC 19989 / NBRC 14854 / NCTC 10117 / PG18)</name>
    <name type="common">Mycoplasma fermentans</name>
    <dbReference type="NCBI Taxonomy" id="496833"/>
    <lineage>
        <taxon>Bacteria</taxon>
        <taxon>Bacillati</taxon>
        <taxon>Mycoplasmatota</taxon>
        <taxon>Mycoplasmoidales</taxon>
        <taxon>Metamycoplasmataceae</taxon>
        <taxon>Mycoplasmopsis</taxon>
    </lineage>
</organism>
<gene>
    <name evidence="1" type="ordered locus">MBIO_0015</name>
</gene>
<accession>C4XDQ8</accession>